<organism evidence="1 2">
    <name type="scientific">Nephila pilipes</name>
    <name type="common">Giant wood spider</name>
    <name type="synonym">Nephila maculata</name>
    <dbReference type="NCBI Taxonomy" id="299642"/>
    <lineage>
        <taxon>Eukaryota</taxon>
        <taxon>Metazoa</taxon>
        <taxon>Ecdysozoa</taxon>
        <taxon>Arthropoda</taxon>
        <taxon>Chelicerata</taxon>
        <taxon>Arachnida</taxon>
        <taxon>Araneae</taxon>
        <taxon>Araneomorphae</taxon>
        <taxon>Entelegynae</taxon>
        <taxon>Araneoidea</taxon>
        <taxon>Nephilidae</taxon>
        <taxon>Nephila</taxon>
    </lineage>
</organism>
<reference evidence="1" key="1">
    <citation type="submission" date="2020-08" db="EMBL/GenBank/DDBJ databases">
        <title>Multicomponent nature underlies the extraordinary mechanical properties of spider dragline silk.</title>
        <authorList>
            <person name="Kono N."/>
            <person name="Nakamura H."/>
            <person name="Mori M."/>
            <person name="Yoshida Y."/>
            <person name="Ohtoshi R."/>
            <person name="Malay A.D."/>
            <person name="Moran D.A.P."/>
            <person name="Tomita M."/>
            <person name="Numata K."/>
            <person name="Arakawa K."/>
        </authorList>
    </citation>
    <scope>NUCLEOTIDE SEQUENCE</scope>
</reference>
<comment type="caution">
    <text evidence="1">The sequence shown here is derived from an EMBL/GenBank/DDBJ whole genome shotgun (WGS) entry which is preliminary data.</text>
</comment>
<dbReference type="EMBL" id="BMAW01020688">
    <property type="protein sequence ID" value="GFT69327.1"/>
    <property type="molecule type" value="Genomic_DNA"/>
</dbReference>
<proteinExistence type="predicted"/>
<protein>
    <submittedName>
        <fullName evidence="1">Uncharacterized protein</fullName>
    </submittedName>
</protein>
<name>A0A8X6U157_NEPPI</name>
<accession>A0A8X6U157</accession>
<dbReference type="Proteomes" id="UP000887013">
    <property type="component" value="Unassembled WGS sequence"/>
</dbReference>
<evidence type="ECO:0000313" key="2">
    <source>
        <dbReference type="Proteomes" id="UP000887013"/>
    </source>
</evidence>
<sequence length="39" mass="4487">MDNKPRAFQDSDDKHNGESRCGLFLMETAEKFSAPNDRK</sequence>
<dbReference type="AlphaFoldDB" id="A0A8X6U157"/>
<gene>
    <name evidence="1" type="ORF">NPIL_430551</name>
</gene>
<evidence type="ECO:0000313" key="1">
    <source>
        <dbReference type="EMBL" id="GFT69327.1"/>
    </source>
</evidence>
<feature type="non-terminal residue" evidence="1">
    <location>
        <position position="39"/>
    </location>
</feature>
<keyword evidence="2" id="KW-1185">Reference proteome</keyword>